<dbReference type="EMBL" id="QGKX02000004">
    <property type="protein sequence ID" value="KAF3599753.1"/>
    <property type="molecule type" value="Genomic_DNA"/>
</dbReference>
<evidence type="ECO:0000313" key="2">
    <source>
        <dbReference type="EMBL" id="KAF3599753.1"/>
    </source>
</evidence>
<protein>
    <submittedName>
        <fullName evidence="2">Uncharacterized protein</fullName>
    </submittedName>
</protein>
<dbReference type="Proteomes" id="UP000712600">
    <property type="component" value="Unassembled WGS sequence"/>
</dbReference>
<gene>
    <name evidence="2" type="ORF">F2Q69_00036474</name>
</gene>
<feature type="compositionally biased region" description="Low complexity" evidence="1">
    <location>
        <begin position="11"/>
        <end position="26"/>
    </location>
</feature>
<reference evidence="2" key="1">
    <citation type="submission" date="2019-12" db="EMBL/GenBank/DDBJ databases">
        <title>Genome sequencing and annotation of Brassica cretica.</title>
        <authorList>
            <person name="Studholme D.J."/>
            <person name="Sarris P."/>
        </authorList>
    </citation>
    <scope>NUCLEOTIDE SEQUENCE</scope>
    <source>
        <strain evidence="2">PFS-109/04</strain>
        <tissue evidence="2">Leaf</tissue>
    </source>
</reference>
<evidence type="ECO:0000313" key="3">
    <source>
        <dbReference type="Proteomes" id="UP000712600"/>
    </source>
</evidence>
<evidence type="ECO:0000256" key="1">
    <source>
        <dbReference type="SAM" id="MobiDB-lite"/>
    </source>
</evidence>
<dbReference type="AlphaFoldDB" id="A0A8S9SIH2"/>
<proteinExistence type="predicted"/>
<comment type="caution">
    <text evidence="2">The sequence shown here is derived from an EMBL/GenBank/DDBJ whole genome shotgun (WGS) entry which is preliminary data.</text>
</comment>
<feature type="region of interest" description="Disordered" evidence="1">
    <location>
        <begin position="1"/>
        <end position="34"/>
    </location>
</feature>
<name>A0A8S9SIH2_BRACR</name>
<sequence>MCDAGIFFGPSGSSSSNRISSPSSTSTATHGVPGPKCFGVRRELDYTMSALSLHPLVFSHD</sequence>
<organism evidence="2 3">
    <name type="scientific">Brassica cretica</name>
    <name type="common">Mustard</name>
    <dbReference type="NCBI Taxonomy" id="69181"/>
    <lineage>
        <taxon>Eukaryota</taxon>
        <taxon>Viridiplantae</taxon>
        <taxon>Streptophyta</taxon>
        <taxon>Embryophyta</taxon>
        <taxon>Tracheophyta</taxon>
        <taxon>Spermatophyta</taxon>
        <taxon>Magnoliopsida</taxon>
        <taxon>eudicotyledons</taxon>
        <taxon>Gunneridae</taxon>
        <taxon>Pentapetalae</taxon>
        <taxon>rosids</taxon>
        <taxon>malvids</taxon>
        <taxon>Brassicales</taxon>
        <taxon>Brassicaceae</taxon>
        <taxon>Brassiceae</taxon>
        <taxon>Brassica</taxon>
    </lineage>
</organism>
<accession>A0A8S9SIH2</accession>